<evidence type="ECO:0008006" key="4">
    <source>
        <dbReference type="Google" id="ProtNLM"/>
    </source>
</evidence>
<accession>A0A6J5BZQ0</accession>
<organism evidence="2 3">
    <name type="scientific">Paraburkholderia phenoliruptrix</name>
    <dbReference type="NCBI Taxonomy" id="252970"/>
    <lineage>
        <taxon>Bacteria</taxon>
        <taxon>Pseudomonadati</taxon>
        <taxon>Pseudomonadota</taxon>
        <taxon>Betaproteobacteria</taxon>
        <taxon>Burkholderiales</taxon>
        <taxon>Burkholderiaceae</taxon>
        <taxon>Paraburkholderia</taxon>
    </lineage>
</organism>
<dbReference type="InterPro" id="IPR036390">
    <property type="entry name" value="WH_DNA-bd_sf"/>
</dbReference>
<dbReference type="Proteomes" id="UP000494249">
    <property type="component" value="Unassembled WGS sequence"/>
</dbReference>
<dbReference type="SUPFAM" id="SSF46785">
    <property type="entry name" value="Winged helix' DNA-binding domain"/>
    <property type="match status" value="1"/>
</dbReference>
<name>A0A6J5BZQ0_9BURK</name>
<dbReference type="EMBL" id="CADIKB010000028">
    <property type="protein sequence ID" value="CAB3720437.1"/>
    <property type="molecule type" value="Genomic_DNA"/>
</dbReference>
<proteinExistence type="predicted"/>
<feature type="region of interest" description="Disordered" evidence="1">
    <location>
        <begin position="85"/>
        <end position="113"/>
    </location>
</feature>
<dbReference type="RefSeq" id="WP_035482299.1">
    <property type="nucleotide sequence ID" value="NZ_CADFGL010000010.1"/>
</dbReference>
<evidence type="ECO:0000313" key="3">
    <source>
        <dbReference type="Proteomes" id="UP000494249"/>
    </source>
</evidence>
<protein>
    <recommendedName>
        <fullName evidence="4">HTH iclR-type domain-containing protein</fullName>
    </recommendedName>
</protein>
<sequence>MDDDEIDPLLLAVLRQLWRAHTELPARATPGGAWSLARLSKQANVPMSVLRRQLTALVDGGLVSTTFNEEGAGTARLTETGRDVCAGLFGEGGPADDAPEPDSSGQDVPPRLH</sequence>
<gene>
    <name evidence="2" type="ORF">LMG22037_04723</name>
</gene>
<evidence type="ECO:0000256" key="1">
    <source>
        <dbReference type="SAM" id="MobiDB-lite"/>
    </source>
</evidence>
<reference evidence="2 3" key="1">
    <citation type="submission" date="2020-04" db="EMBL/GenBank/DDBJ databases">
        <authorList>
            <person name="De Canck E."/>
        </authorList>
    </citation>
    <scope>NUCLEOTIDE SEQUENCE [LARGE SCALE GENOMIC DNA]</scope>
    <source>
        <strain evidence="2 3">LMG 22037</strain>
    </source>
</reference>
<dbReference type="AlphaFoldDB" id="A0A6J5BZQ0"/>
<dbReference type="InterPro" id="IPR036388">
    <property type="entry name" value="WH-like_DNA-bd_sf"/>
</dbReference>
<evidence type="ECO:0000313" key="2">
    <source>
        <dbReference type="EMBL" id="CAB3720437.1"/>
    </source>
</evidence>
<dbReference type="Gene3D" id="1.10.10.10">
    <property type="entry name" value="Winged helix-like DNA-binding domain superfamily/Winged helix DNA-binding domain"/>
    <property type="match status" value="1"/>
</dbReference>